<keyword evidence="7 8" id="KW-0472">Membrane</keyword>
<evidence type="ECO:0000256" key="4">
    <source>
        <dbReference type="ARBA" id="ARBA00022519"/>
    </source>
</evidence>
<keyword evidence="4" id="KW-0997">Cell inner membrane</keyword>
<feature type="transmembrane region" description="Helical" evidence="8">
    <location>
        <begin position="302"/>
        <end position="326"/>
    </location>
</feature>
<evidence type="ECO:0000313" key="10">
    <source>
        <dbReference type="EMBL" id="GLS91812.1"/>
    </source>
</evidence>
<evidence type="ECO:0000256" key="3">
    <source>
        <dbReference type="ARBA" id="ARBA00022475"/>
    </source>
</evidence>
<evidence type="ECO:0000259" key="9">
    <source>
        <dbReference type="Pfam" id="PF00482"/>
    </source>
</evidence>
<name>A0ABQ6E396_9GAMM</name>
<dbReference type="EMBL" id="BSPQ01000015">
    <property type="protein sequence ID" value="GLS91812.1"/>
    <property type="molecule type" value="Genomic_DNA"/>
</dbReference>
<gene>
    <name evidence="10" type="ORF">GCM10007916_28820</name>
</gene>
<protein>
    <recommendedName>
        <fullName evidence="9">Type II secretion system protein GspF domain-containing protein</fullName>
    </recommendedName>
</protein>
<evidence type="ECO:0000256" key="7">
    <source>
        <dbReference type="ARBA" id="ARBA00023136"/>
    </source>
</evidence>
<feature type="transmembrane region" description="Helical" evidence="8">
    <location>
        <begin position="270"/>
        <end position="290"/>
    </location>
</feature>
<feature type="domain" description="Type II secretion system protein GspF" evidence="9">
    <location>
        <begin position="210"/>
        <end position="329"/>
    </location>
</feature>
<dbReference type="PANTHER" id="PTHR30012">
    <property type="entry name" value="GENERAL SECRETION PATHWAY PROTEIN"/>
    <property type="match status" value="1"/>
</dbReference>
<comment type="caution">
    <text evidence="10">The sequence shown here is derived from an EMBL/GenBank/DDBJ whole genome shotgun (WGS) entry which is preliminary data.</text>
</comment>
<comment type="similarity">
    <text evidence="2">Belongs to the GSP F family.</text>
</comment>
<evidence type="ECO:0000256" key="1">
    <source>
        <dbReference type="ARBA" id="ARBA00004429"/>
    </source>
</evidence>
<organism evidence="10 11">
    <name type="scientific">Psychromonas marina</name>
    <dbReference type="NCBI Taxonomy" id="88364"/>
    <lineage>
        <taxon>Bacteria</taxon>
        <taxon>Pseudomonadati</taxon>
        <taxon>Pseudomonadota</taxon>
        <taxon>Gammaproteobacteria</taxon>
        <taxon>Alteromonadales</taxon>
        <taxon>Psychromonadaceae</taxon>
        <taxon>Psychromonas</taxon>
    </lineage>
</organism>
<evidence type="ECO:0000256" key="2">
    <source>
        <dbReference type="ARBA" id="ARBA00005745"/>
    </source>
</evidence>
<dbReference type="PANTHER" id="PTHR30012:SF7">
    <property type="entry name" value="PROTEIN TRANSPORT PROTEIN HOFC HOMOLOG"/>
    <property type="match status" value="1"/>
</dbReference>
<evidence type="ECO:0000256" key="5">
    <source>
        <dbReference type="ARBA" id="ARBA00022692"/>
    </source>
</evidence>
<dbReference type="Pfam" id="PF00482">
    <property type="entry name" value="T2SSF"/>
    <property type="match status" value="1"/>
</dbReference>
<feature type="transmembrane region" description="Helical" evidence="8">
    <location>
        <begin position="193"/>
        <end position="214"/>
    </location>
</feature>
<evidence type="ECO:0000256" key="8">
    <source>
        <dbReference type="SAM" id="Phobius"/>
    </source>
</evidence>
<dbReference type="InterPro" id="IPR018076">
    <property type="entry name" value="T2SS_GspF_dom"/>
</dbReference>
<dbReference type="InterPro" id="IPR003004">
    <property type="entry name" value="GspF/PilC"/>
</dbReference>
<proteinExistence type="inferred from homology"/>
<keyword evidence="5 8" id="KW-0812">Transmembrane</keyword>
<keyword evidence="11" id="KW-1185">Reference proteome</keyword>
<feature type="transmembrane region" description="Helical" evidence="8">
    <location>
        <begin position="162"/>
        <end position="181"/>
    </location>
</feature>
<dbReference type="RefSeq" id="WP_284204914.1">
    <property type="nucleotide sequence ID" value="NZ_BSPQ01000015.1"/>
</dbReference>
<reference evidence="11" key="1">
    <citation type="journal article" date="2019" name="Int. J. Syst. Evol. Microbiol.">
        <title>The Global Catalogue of Microorganisms (GCM) 10K type strain sequencing project: providing services to taxonomists for standard genome sequencing and annotation.</title>
        <authorList>
            <consortium name="The Broad Institute Genomics Platform"/>
            <consortium name="The Broad Institute Genome Sequencing Center for Infectious Disease"/>
            <person name="Wu L."/>
            <person name="Ma J."/>
        </authorList>
    </citation>
    <scope>NUCLEOTIDE SEQUENCE [LARGE SCALE GENOMIC DNA]</scope>
    <source>
        <strain evidence="11">NBRC 103166</strain>
    </source>
</reference>
<evidence type="ECO:0000256" key="6">
    <source>
        <dbReference type="ARBA" id="ARBA00022989"/>
    </source>
</evidence>
<evidence type="ECO:0000313" key="11">
    <source>
        <dbReference type="Proteomes" id="UP001157353"/>
    </source>
</evidence>
<dbReference type="InterPro" id="IPR042094">
    <property type="entry name" value="T2SS_GspF_sf"/>
</dbReference>
<dbReference type="Gene3D" id="1.20.81.30">
    <property type="entry name" value="Type II secretion system (T2SS), domain F"/>
    <property type="match status" value="2"/>
</dbReference>
<sequence length="342" mass="38279">MKLSAVKRLDIYKQFYELSREGVSIKDTLECMLSIAERVKAKSKISLYKGWLSSYSDMPSIAAVLKKDIPENEYLLISASEKSGNISEGFFESIELINSNQKIKDLLISSLVPPGVLLILCIVIVIGYARQVLIVFVDFAAVSTWPPISANLYNAGYYFSDYSFLYLIFGVSITVYGFFYFSKNGSNKLRDIFHNIGIYSLLEQFITVTFLKMLGTLMTSGVSYNDALTEIHSSTTQGWLKSKLEKVMLFSRDNNSIVESLDVFFIPQELLALLGVYSNSNNFATSILIVANNQRLKLEKNVAVLGKILNTVGILLVSITAIWIYYAMFGLSSMLSSGMSQY</sequence>
<dbReference type="Proteomes" id="UP001157353">
    <property type="component" value="Unassembled WGS sequence"/>
</dbReference>
<accession>A0ABQ6E396</accession>
<keyword evidence="3" id="KW-1003">Cell membrane</keyword>
<comment type="subcellular location">
    <subcellularLocation>
        <location evidence="1">Cell inner membrane</location>
        <topology evidence="1">Multi-pass membrane protein</topology>
    </subcellularLocation>
</comment>
<feature type="transmembrane region" description="Helical" evidence="8">
    <location>
        <begin position="106"/>
        <end position="129"/>
    </location>
</feature>
<keyword evidence="6 8" id="KW-1133">Transmembrane helix</keyword>